<dbReference type="STRING" id="1168221.R7YH34"/>
<dbReference type="HOGENOM" id="CLU_026490_1_0_1"/>
<dbReference type="GeneID" id="19897487"/>
<dbReference type="Pfam" id="PF05139">
    <property type="entry name" value="Erythro_esteras"/>
    <property type="match status" value="1"/>
</dbReference>
<name>R7YH34_CONA1</name>
<dbReference type="eggNOG" id="ENOG502QW1H">
    <property type="taxonomic scope" value="Eukaryota"/>
</dbReference>
<evidence type="ECO:0008006" key="3">
    <source>
        <dbReference type="Google" id="ProtNLM"/>
    </source>
</evidence>
<dbReference type="CDD" id="cd14728">
    <property type="entry name" value="Ere-like"/>
    <property type="match status" value="1"/>
</dbReference>
<proteinExistence type="predicted"/>
<dbReference type="AlphaFoldDB" id="R7YH34"/>
<dbReference type="PIRSF" id="PIRSF036794">
    <property type="entry name" value="UCP_erythr_ester"/>
    <property type="match status" value="1"/>
</dbReference>
<dbReference type="EMBL" id="JH767554">
    <property type="protein sequence ID" value="EON60966.1"/>
    <property type="molecule type" value="Genomic_DNA"/>
</dbReference>
<protein>
    <recommendedName>
        <fullName evidence="3">Erythromycin esterase</fullName>
    </recommendedName>
</protein>
<dbReference type="InterPro" id="IPR052036">
    <property type="entry name" value="Hydrolase/PRTase-associated"/>
</dbReference>
<dbReference type="PANTHER" id="PTHR31299">
    <property type="entry name" value="ESTERASE, PUTATIVE (AFU_ORTHOLOGUE AFUA_1G05850)-RELATED"/>
    <property type="match status" value="1"/>
</dbReference>
<dbReference type="PANTHER" id="PTHR31299:SF0">
    <property type="entry name" value="ESTERASE, PUTATIVE (AFU_ORTHOLOGUE AFUA_1G05850)-RELATED"/>
    <property type="match status" value="1"/>
</dbReference>
<accession>R7YH34</accession>
<dbReference type="RefSeq" id="XP_007776283.1">
    <property type="nucleotide sequence ID" value="XM_007778093.1"/>
</dbReference>
<dbReference type="SUPFAM" id="SSF159501">
    <property type="entry name" value="EreA/ChaN-like"/>
    <property type="match status" value="1"/>
</dbReference>
<dbReference type="Gene3D" id="3.30.1870.10">
    <property type="entry name" value="EreA-like, domain 2"/>
    <property type="match status" value="1"/>
</dbReference>
<dbReference type="OrthoDB" id="413649at2759"/>
<dbReference type="Gene3D" id="3.40.1660.10">
    <property type="entry name" value="EreA-like (biosynthetic domain)"/>
    <property type="match status" value="1"/>
</dbReference>
<dbReference type="Proteomes" id="UP000016924">
    <property type="component" value="Unassembled WGS sequence"/>
</dbReference>
<gene>
    <name evidence="1" type="ORF">W97_00176</name>
</gene>
<dbReference type="GO" id="GO:0046677">
    <property type="term" value="P:response to antibiotic"/>
    <property type="evidence" value="ECO:0007669"/>
    <property type="project" value="InterPro"/>
</dbReference>
<keyword evidence="2" id="KW-1185">Reference proteome</keyword>
<dbReference type="InterPro" id="IPR014622">
    <property type="entry name" value="UCP036794_erythomycin"/>
</dbReference>
<organism evidence="1 2">
    <name type="scientific">Coniosporium apollinis (strain CBS 100218)</name>
    <name type="common">Rock-inhabiting black yeast</name>
    <dbReference type="NCBI Taxonomy" id="1168221"/>
    <lineage>
        <taxon>Eukaryota</taxon>
        <taxon>Fungi</taxon>
        <taxon>Dikarya</taxon>
        <taxon>Ascomycota</taxon>
        <taxon>Pezizomycotina</taxon>
        <taxon>Dothideomycetes</taxon>
        <taxon>Dothideomycetes incertae sedis</taxon>
        <taxon>Coniosporium</taxon>
    </lineage>
</organism>
<evidence type="ECO:0000313" key="2">
    <source>
        <dbReference type="Proteomes" id="UP000016924"/>
    </source>
</evidence>
<dbReference type="InterPro" id="IPR007815">
    <property type="entry name" value="Emycin_Estase"/>
</dbReference>
<sequence>MVQPSVSDLVRSVAHKLPPIDDPEFGSHFDQYGQARVVLIGDASSVEVSLSAHIDLVPVLVNQASDDLLVPSRAMRGGPSDTFFHTLRHGTSEFYRARAAITQRLVEQHDFNIVAIEGDWPDARAVDRYVRYDPSTSETSKLRVFDHFPRWMWRNTEVQGFVDWLRKHNAQLSPGQRTMFIGLDLYSMSTSIKAVIEYLDKVDPETAAVARKRYSCLIPWADDPAQYGRMAMSKGYGPCEAGVMAMLRDLMQKRADYAQAGNDGDGFLDAEMNARVVADSEKYYRAMYYGDNQSWNLRDTHMFQTLARLMKLKPGSKAVVWAHNSHVGDARATAMGENRDEINLGQLCRKHFTNPGDVTIIGTGTDGGPDCTVAAADEWDEPMKVMKVNPSREDSYERVMHNTGIPSFTLDLREGFQDAEVLKALEKPRLERFIGVIYRPDTERWSHYMKACLTKQFDAFVWFDKSKAVHAFETAQPKESPSKGETYPFGL</sequence>
<evidence type="ECO:0000313" key="1">
    <source>
        <dbReference type="EMBL" id="EON60966.1"/>
    </source>
</evidence>
<reference evidence="2" key="1">
    <citation type="submission" date="2012-06" db="EMBL/GenBank/DDBJ databases">
        <title>The genome sequence of Coniosporium apollinis CBS 100218.</title>
        <authorList>
            <consortium name="The Broad Institute Genome Sequencing Platform"/>
            <person name="Cuomo C."/>
            <person name="Gorbushina A."/>
            <person name="Noack S."/>
            <person name="Walker B."/>
            <person name="Young S.K."/>
            <person name="Zeng Q."/>
            <person name="Gargeya S."/>
            <person name="Fitzgerald M."/>
            <person name="Haas B."/>
            <person name="Abouelleil A."/>
            <person name="Alvarado L."/>
            <person name="Arachchi H.M."/>
            <person name="Berlin A.M."/>
            <person name="Chapman S.B."/>
            <person name="Goldberg J."/>
            <person name="Griggs A."/>
            <person name="Gujja S."/>
            <person name="Hansen M."/>
            <person name="Howarth C."/>
            <person name="Imamovic A."/>
            <person name="Larimer J."/>
            <person name="McCowan C."/>
            <person name="Montmayeur A."/>
            <person name="Murphy C."/>
            <person name="Neiman D."/>
            <person name="Pearson M."/>
            <person name="Priest M."/>
            <person name="Roberts A."/>
            <person name="Saif S."/>
            <person name="Shea T."/>
            <person name="Sisk P."/>
            <person name="Sykes S."/>
            <person name="Wortman J."/>
            <person name="Nusbaum C."/>
            <person name="Birren B."/>
        </authorList>
    </citation>
    <scope>NUCLEOTIDE SEQUENCE [LARGE SCALE GENOMIC DNA]</scope>
    <source>
        <strain evidence="2">CBS 100218</strain>
    </source>
</reference>
<dbReference type="OMA" id="RYGCLTP"/>